<sequence>MVSQIEMWYCGIMIIQIVENTISLEELREIAKEYYIDMVKGVVDISNEKVAFGGEYHMDANVKILENGSNQADVWGFNLYVNQPAGNRVEFTSLINIRPHVGNKSMEVQDEGIRTRMQDIIERKIS</sequence>
<dbReference type="InterPro" id="IPR043731">
    <property type="entry name" value="DUF5674"/>
</dbReference>
<dbReference type="Pfam" id="PF18924">
    <property type="entry name" value="DUF5674"/>
    <property type="match status" value="1"/>
</dbReference>
<dbReference type="Proteomes" id="UP000033815">
    <property type="component" value="Unassembled WGS sequence"/>
</dbReference>
<organism evidence="1 2">
    <name type="scientific">Candidatus Nomurabacteria bacterium GW2011_GWB1_44_12</name>
    <dbReference type="NCBI Taxonomy" id="1618748"/>
    <lineage>
        <taxon>Bacteria</taxon>
        <taxon>Candidatus Nomuraibacteriota</taxon>
    </lineage>
</organism>
<protein>
    <submittedName>
        <fullName evidence="1">Uncharacterized protein</fullName>
    </submittedName>
</protein>
<reference evidence="1 2" key="1">
    <citation type="journal article" date="2015" name="Nature">
        <title>rRNA introns, odd ribosomes, and small enigmatic genomes across a large radiation of phyla.</title>
        <authorList>
            <person name="Brown C.T."/>
            <person name="Hug L.A."/>
            <person name="Thomas B.C."/>
            <person name="Sharon I."/>
            <person name="Castelle C.J."/>
            <person name="Singh A."/>
            <person name="Wilkins M.J."/>
            <person name="Williams K.H."/>
            <person name="Banfield J.F."/>
        </authorList>
    </citation>
    <scope>NUCLEOTIDE SEQUENCE [LARGE SCALE GENOMIC DNA]</scope>
</reference>
<proteinExistence type="predicted"/>
<evidence type="ECO:0000313" key="1">
    <source>
        <dbReference type="EMBL" id="KKT37262.1"/>
    </source>
</evidence>
<gene>
    <name evidence="1" type="ORF">UW25_C0001G0070</name>
</gene>
<evidence type="ECO:0000313" key="2">
    <source>
        <dbReference type="Proteomes" id="UP000033815"/>
    </source>
</evidence>
<comment type="caution">
    <text evidence="1">The sequence shown here is derived from an EMBL/GenBank/DDBJ whole genome shotgun (WGS) entry which is preliminary data.</text>
</comment>
<dbReference type="AlphaFoldDB" id="A0A837IEC7"/>
<accession>A0A837IEC7</accession>
<dbReference type="EMBL" id="LCHP01000001">
    <property type="protein sequence ID" value="KKT37262.1"/>
    <property type="molecule type" value="Genomic_DNA"/>
</dbReference>
<name>A0A837IEC7_9BACT</name>